<evidence type="ECO:0000256" key="2">
    <source>
        <dbReference type="ARBA" id="ARBA00023033"/>
    </source>
</evidence>
<organism evidence="5 6">
    <name type="scientific">Rhododendron griersonianum</name>
    <dbReference type="NCBI Taxonomy" id="479676"/>
    <lineage>
        <taxon>Eukaryota</taxon>
        <taxon>Viridiplantae</taxon>
        <taxon>Streptophyta</taxon>
        <taxon>Embryophyta</taxon>
        <taxon>Tracheophyta</taxon>
        <taxon>Spermatophyta</taxon>
        <taxon>Magnoliopsida</taxon>
        <taxon>eudicotyledons</taxon>
        <taxon>Gunneridae</taxon>
        <taxon>Pentapetalae</taxon>
        <taxon>asterids</taxon>
        <taxon>Ericales</taxon>
        <taxon>Ericaceae</taxon>
        <taxon>Ericoideae</taxon>
        <taxon>Rhodoreae</taxon>
        <taxon>Rhododendron</taxon>
    </lineage>
</organism>
<feature type="domain" description="FAD-binding" evidence="4">
    <location>
        <begin position="394"/>
        <end position="705"/>
    </location>
</feature>
<protein>
    <recommendedName>
        <fullName evidence="4">FAD-binding domain-containing protein</fullName>
    </recommendedName>
</protein>
<keyword evidence="1" id="KW-0560">Oxidoreductase</keyword>
<dbReference type="SUPFAM" id="SSF51905">
    <property type="entry name" value="FAD/NAD(P)-binding domain"/>
    <property type="match status" value="2"/>
</dbReference>
<evidence type="ECO:0000259" key="4">
    <source>
        <dbReference type="Pfam" id="PF01494"/>
    </source>
</evidence>
<gene>
    <name evidence="5" type="ORF">RHGRI_033406</name>
</gene>
<keyword evidence="2" id="KW-0503">Monooxygenase</keyword>
<evidence type="ECO:0000256" key="1">
    <source>
        <dbReference type="ARBA" id="ARBA00023002"/>
    </source>
</evidence>
<reference evidence="5" key="1">
    <citation type="submission" date="2020-08" db="EMBL/GenBank/DDBJ databases">
        <title>Plant Genome Project.</title>
        <authorList>
            <person name="Zhang R.-G."/>
        </authorList>
    </citation>
    <scope>NUCLEOTIDE SEQUENCE</scope>
    <source>
        <strain evidence="5">WSP0</strain>
        <tissue evidence="5">Leaf</tissue>
    </source>
</reference>
<feature type="domain" description="FAD-binding" evidence="4">
    <location>
        <begin position="9"/>
        <end position="320"/>
    </location>
</feature>
<dbReference type="InterPro" id="IPR002938">
    <property type="entry name" value="FAD-bd"/>
</dbReference>
<evidence type="ECO:0000313" key="6">
    <source>
        <dbReference type="Proteomes" id="UP000823749"/>
    </source>
</evidence>
<dbReference type="PRINTS" id="PR00420">
    <property type="entry name" value="RNGMNOXGNASE"/>
</dbReference>
<dbReference type="GO" id="GO:0004497">
    <property type="term" value="F:monooxygenase activity"/>
    <property type="evidence" value="ECO:0007669"/>
    <property type="project" value="UniProtKB-KW"/>
</dbReference>
<dbReference type="EMBL" id="JACTNZ010000012">
    <property type="protein sequence ID" value="KAG5520823.1"/>
    <property type="molecule type" value="Genomic_DNA"/>
</dbReference>
<dbReference type="Gene3D" id="3.50.50.60">
    <property type="entry name" value="FAD/NAD(P)-binding domain"/>
    <property type="match status" value="2"/>
</dbReference>
<dbReference type="InterPro" id="IPR036188">
    <property type="entry name" value="FAD/NAD-bd_sf"/>
</dbReference>
<accession>A0AAV6HZ80</accession>
<evidence type="ECO:0000313" key="5">
    <source>
        <dbReference type="EMBL" id="KAG5520825.1"/>
    </source>
</evidence>
<dbReference type="GO" id="GO:0071949">
    <property type="term" value="F:FAD binding"/>
    <property type="evidence" value="ECO:0007669"/>
    <property type="project" value="InterPro"/>
</dbReference>
<dbReference type="PANTHER" id="PTHR45934">
    <property type="entry name" value="FAD/NAD(P)-BINDING OXIDOREDUCTASE FAMILY PROTEIN"/>
    <property type="match status" value="1"/>
</dbReference>
<comment type="caution">
    <text evidence="5">The sequence shown here is derived from an EMBL/GenBank/DDBJ whole genome shotgun (WGS) entry which is preliminary data.</text>
</comment>
<dbReference type="Proteomes" id="UP000823749">
    <property type="component" value="Chromosome 12"/>
</dbReference>
<dbReference type="AlphaFoldDB" id="A0AAV6HZ80"/>
<dbReference type="EMBL" id="JACTNZ010000012">
    <property type="protein sequence ID" value="KAG5520825.1"/>
    <property type="molecule type" value="Genomic_DNA"/>
</dbReference>
<comment type="similarity">
    <text evidence="3">Belongs to the 3-hydroxybenzoate 6-hydroxylase family.</text>
</comment>
<sequence length="790" mass="87677">MDRSEEEQEIVIVGAGICGLATALALHRKGVRSIVLERSETLRASGAGIGIWANGWRALEQLGVASDLRKTAVPIQRVRDVWLDKGSNQETPVNDEARCLMRSDLIRTLADALPPGTIHFGCQIVSVKMDPSDSYPILQLLDGSFIVAKILIGCDGLNSVVANFLELKPTKEFSACSVRGLTNYPNGHAFPHELVRTRRNGIGVGIIPIDDKLVCWYVGQEAIREDHAKVSQRPELIRELILQSIDGFPTEVAQLIEDSELESLSLTRLRYRAPWDLLLGKFRKGTVTVAGDAMHVMGPFLGQGGSAALEDAIVLARCLSRKFVNPVDRLHNSERETMRMMHEVGEAMDQYVKERRMRVLRLSTQTYLIGSLLKPPSLLFLPGILMDRSEEEQEIVIVGAGICGLATALALHRKGVRSVVLERSETLRASGAGIGIWANGWRALEQLGVASDLRKTAVPIQRFRDVWLDKGSNQETPVNDEARCLMRSDLIRTLADALPPGTIHFGCQIVSVKMDPSDSYPILQLLDGSFIVAKILIGCDGLNSVVANFLELKPTKEFGACSVRGLTNYPNGHAFPHELVRTRRNGISVGIIPIDDKLMYWFVGQEAIPEDHAKVSQRPELIRELILQSIDGFPTEVAQLIEDSELESLSLTRLRYRAPWDLLLGKFRKGTVTVAGDAMHVMGPFLGQGGSAALEDAIVLARCLSRKFVNPVDRLHNSKRETMRMMHEVGEAMDQYVKERRMRVVRLSTQTYLIGSLLKPPSLLVKFACIVFLVVLFRIRNHTRYDCGLL</sequence>
<evidence type="ECO:0000256" key="3">
    <source>
        <dbReference type="ARBA" id="ARBA00024018"/>
    </source>
</evidence>
<keyword evidence="6" id="KW-1185">Reference proteome</keyword>
<name>A0AAV6HZ80_9ERIC</name>
<dbReference type="PANTHER" id="PTHR45934:SF2">
    <property type="entry name" value="MONOOXYGENASE 1"/>
    <property type="match status" value="1"/>
</dbReference>
<dbReference type="InterPro" id="IPR044560">
    <property type="entry name" value="MOase"/>
</dbReference>
<dbReference type="Pfam" id="PF01494">
    <property type="entry name" value="FAD_binding_3"/>
    <property type="match status" value="2"/>
</dbReference>
<proteinExistence type="inferred from homology"/>